<dbReference type="GO" id="GO:0005634">
    <property type="term" value="C:nucleus"/>
    <property type="evidence" value="ECO:0007669"/>
    <property type="project" value="UniProtKB-SubCell"/>
</dbReference>
<feature type="domain" description="BHLH" evidence="6">
    <location>
        <begin position="393"/>
        <end position="442"/>
    </location>
</feature>
<gene>
    <name evidence="7" type="ORF">OLC1_LOCUS10390</name>
</gene>
<dbReference type="EMBL" id="OX459120">
    <property type="protein sequence ID" value="CAI9100600.1"/>
    <property type="molecule type" value="Genomic_DNA"/>
</dbReference>
<feature type="region of interest" description="Disordered" evidence="5">
    <location>
        <begin position="182"/>
        <end position="213"/>
    </location>
</feature>
<evidence type="ECO:0000256" key="3">
    <source>
        <dbReference type="ARBA" id="ARBA00023163"/>
    </source>
</evidence>
<dbReference type="InterPro" id="IPR055477">
    <property type="entry name" value="DUF7049"/>
</dbReference>
<dbReference type="CDD" id="cd11393">
    <property type="entry name" value="bHLH_AtbHLH_like"/>
    <property type="match status" value="1"/>
</dbReference>
<feature type="compositionally biased region" description="Basic and acidic residues" evidence="5">
    <location>
        <begin position="393"/>
        <end position="404"/>
    </location>
</feature>
<dbReference type="InterPro" id="IPR044658">
    <property type="entry name" value="bHLH92/bHLH041-like"/>
</dbReference>
<keyword evidence="8" id="KW-1185">Reference proteome</keyword>
<evidence type="ECO:0000256" key="1">
    <source>
        <dbReference type="ARBA" id="ARBA00004123"/>
    </source>
</evidence>
<protein>
    <submittedName>
        <fullName evidence="7">OLC1v1037734C2</fullName>
    </submittedName>
</protein>
<evidence type="ECO:0000256" key="2">
    <source>
        <dbReference type="ARBA" id="ARBA00023015"/>
    </source>
</evidence>
<proteinExistence type="predicted"/>
<name>A0AAV1CY78_OLDCO</name>
<dbReference type="GO" id="GO:0046983">
    <property type="term" value="F:protein dimerization activity"/>
    <property type="evidence" value="ECO:0007669"/>
    <property type="project" value="InterPro"/>
</dbReference>
<evidence type="ECO:0000313" key="7">
    <source>
        <dbReference type="EMBL" id="CAI9100600.1"/>
    </source>
</evidence>
<evidence type="ECO:0000256" key="4">
    <source>
        <dbReference type="ARBA" id="ARBA00023242"/>
    </source>
</evidence>
<keyword evidence="2" id="KW-0805">Transcription regulation</keyword>
<keyword evidence="3" id="KW-0804">Transcription</keyword>
<accession>A0AAV1CY78</accession>
<feature type="region of interest" description="Disordered" evidence="5">
    <location>
        <begin position="292"/>
        <end position="347"/>
    </location>
</feature>
<comment type="subcellular location">
    <subcellularLocation>
        <location evidence="1">Nucleus</location>
    </subcellularLocation>
</comment>
<dbReference type="PANTHER" id="PTHR46665:SF1">
    <property type="entry name" value="SPERMATOGENESIS- AND OOGENESIS-SPECIFIC BASIC HELIX-LOOP-HELIX-CONTAINING PROTEIN 1"/>
    <property type="match status" value="1"/>
</dbReference>
<dbReference type="Proteomes" id="UP001161247">
    <property type="component" value="Chromosome 3"/>
</dbReference>
<dbReference type="Pfam" id="PF00010">
    <property type="entry name" value="HLH"/>
    <property type="match status" value="1"/>
</dbReference>
<dbReference type="Pfam" id="PF23133">
    <property type="entry name" value="DUF7050"/>
    <property type="match status" value="1"/>
</dbReference>
<dbReference type="SUPFAM" id="SSF47459">
    <property type="entry name" value="HLH, helix-loop-helix DNA-binding domain"/>
    <property type="match status" value="1"/>
</dbReference>
<evidence type="ECO:0000313" key="8">
    <source>
        <dbReference type="Proteomes" id="UP001161247"/>
    </source>
</evidence>
<feature type="compositionally biased region" description="Polar residues" evidence="5">
    <location>
        <begin position="309"/>
        <end position="318"/>
    </location>
</feature>
<organism evidence="7 8">
    <name type="scientific">Oldenlandia corymbosa var. corymbosa</name>
    <dbReference type="NCBI Taxonomy" id="529605"/>
    <lineage>
        <taxon>Eukaryota</taxon>
        <taxon>Viridiplantae</taxon>
        <taxon>Streptophyta</taxon>
        <taxon>Embryophyta</taxon>
        <taxon>Tracheophyta</taxon>
        <taxon>Spermatophyta</taxon>
        <taxon>Magnoliopsida</taxon>
        <taxon>eudicotyledons</taxon>
        <taxon>Gunneridae</taxon>
        <taxon>Pentapetalae</taxon>
        <taxon>asterids</taxon>
        <taxon>lamiids</taxon>
        <taxon>Gentianales</taxon>
        <taxon>Rubiaceae</taxon>
        <taxon>Rubioideae</taxon>
        <taxon>Spermacoceae</taxon>
        <taxon>Hedyotis-Oldenlandia complex</taxon>
        <taxon>Oldenlandia</taxon>
    </lineage>
</organism>
<dbReference type="AlphaFoldDB" id="A0AAV1CY78"/>
<evidence type="ECO:0000259" key="6">
    <source>
        <dbReference type="SMART" id="SM00353"/>
    </source>
</evidence>
<dbReference type="InterPro" id="IPR045239">
    <property type="entry name" value="bHLH95_bHLH"/>
</dbReference>
<reference evidence="7" key="1">
    <citation type="submission" date="2023-03" db="EMBL/GenBank/DDBJ databases">
        <authorList>
            <person name="Julca I."/>
        </authorList>
    </citation>
    <scope>NUCLEOTIDE SEQUENCE</scope>
</reference>
<dbReference type="PANTHER" id="PTHR46665">
    <property type="entry name" value="TRANSCRIPTION FACTOR BHLH041-RELATED-RELATED"/>
    <property type="match status" value="1"/>
</dbReference>
<dbReference type="InterPro" id="IPR036638">
    <property type="entry name" value="HLH_DNA-bd_sf"/>
</dbReference>
<keyword evidence="4" id="KW-0539">Nucleus</keyword>
<dbReference type="Gene3D" id="4.10.280.10">
    <property type="entry name" value="Helix-loop-helix DNA-binding domain"/>
    <property type="match status" value="1"/>
</dbReference>
<feature type="region of interest" description="Disordered" evidence="5">
    <location>
        <begin position="375"/>
        <end position="407"/>
    </location>
</feature>
<feature type="compositionally biased region" description="Low complexity" evidence="5">
    <location>
        <begin position="376"/>
        <end position="389"/>
    </location>
</feature>
<dbReference type="InterPro" id="IPR011598">
    <property type="entry name" value="bHLH_dom"/>
</dbReference>
<dbReference type="InterPro" id="IPR055478">
    <property type="entry name" value="DUF7050"/>
</dbReference>
<dbReference type="Pfam" id="PF23132">
    <property type="entry name" value="DUF7049"/>
    <property type="match status" value="1"/>
</dbReference>
<dbReference type="SMART" id="SM00353">
    <property type="entry name" value="HLH"/>
    <property type="match status" value="1"/>
</dbReference>
<sequence length="578" mass="64648">MADYVFFLSEGDRANIIQQMMQSFGCTYICLWSYHPSNCLKYIDGFYHERNNNPQSASSSATHSQGLFDLYGLSTIMVDSSFVPGLAFLSKNSYLVLPSTVLQRMASLEIQCLFYQEARIKNAIFVGCSSGEIELGFGDDSSQLVNLEMEMRTWFSQFSEDFSRRQYFAPTAAGDLLPVLQQQQPPNTTTDQNNNNNNNRPASSSSSLRSLSYDDSSEYSPILLDIPSASYLNVPENQQQGVMIPTMAATNQQQQQQSIFQSLSQIRSAQLPTIESEDDAMTRAILAVISSADHHHHHPASSSTTTSSGQLQQPSISRQVPVGGSQASAFRGYYRPTPPALAPRNNNNIIPAGNRRQNMLKRCFAFLSDLYSSSMRTQGGQTGRTSSTQLHHMISERRRREKQNESFQRLRSLLPPGTKKDKASVLTSTTEHLKALKAKVDELSRINQILEAQLLFPERKSEVSVHPENSVDQRVEVHLLTNNVVAASASTSTARFVDLQVIVRGYVSVTDLVIRLLEFLKTDRNLNLLCVEAETRVSDTSALANNVTMRLRIEGGEWDESTFRETIRRVVNDLVEKP</sequence>
<evidence type="ECO:0000256" key="5">
    <source>
        <dbReference type="SAM" id="MobiDB-lite"/>
    </source>
</evidence>